<dbReference type="EMBL" id="GBXM01054351">
    <property type="protein sequence ID" value="JAH54226.1"/>
    <property type="molecule type" value="Transcribed_RNA"/>
</dbReference>
<sequence>MGTVAFYHNLHQVSLL</sequence>
<reference evidence="1" key="2">
    <citation type="journal article" date="2015" name="Fish Shellfish Immunol.">
        <title>Early steps in the European eel (Anguilla anguilla)-Vibrio vulnificus interaction in the gills: Role of the RtxA13 toxin.</title>
        <authorList>
            <person name="Callol A."/>
            <person name="Pajuelo D."/>
            <person name="Ebbesson L."/>
            <person name="Teles M."/>
            <person name="MacKenzie S."/>
            <person name="Amaro C."/>
        </authorList>
    </citation>
    <scope>NUCLEOTIDE SEQUENCE</scope>
</reference>
<name>A0A0E9TKW4_ANGAN</name>
<organism evidence="1">
    <name type="scientific">Anguilla anguilla</name>
    <name type="common">European freshwater eel</name>
    <name type="synonym">Muraena anguilla</name>
    <dbReference type="NCBI Taxonomy" id="7936"/>
    <lineage>
        <taxon>Eukaryota</taxon>
        <taxon>Metazoa</taxon>
        <taxon>Chordata</taxon>
        <taxon>Craniata</taxon>
        <taxon>Vertebrata</taxon>
        <taxon>Euteleostomi</taxon>
        <taxon>Actinopterygii</taxon>
        <taxon>Neopterygii</taxon>
        <taxon>Teleostei</taxon>
        <taxon>Anguilliformes</taxon>
        <taxon>Anguillidae</taxon>
        <taxon>Anguilla</taxon>
    </lineage>
</organism>
<reference evidence="1" key="1">
    <citation type="submission" date="2014-11" db="EMBL/GenBank/DDBJ databases">
        <authorList>
            <person name="Amaro Gonzalez C."/>
        </authorList>
    </citation>
    <scope>NUCLEOTIDE SEQUENCE</scope>
</reference>
<evidence type="ECO:0000313" key="1">
    <source>
        <dbReference type="EMBL" id="JAH54226.1"/>
    </source>
</evidence>
<dbReference type="AlphaFoldDB" id="A0A0E9TKW4"/>
<accession>A0A0E9TKW4</accession>
<proteinExistence type="predicted"/>
<protein>
    <submittedName>
        <fullName evidence="1">Uncharacterized protein</fullName>
    </submittedName>
</protein>